<proteinExistence type="inferred from homology"/>
<name>A0ABQ1JGF0_9PROT</name>
<organism evidence="5 6">
    <name type="scientific">Henriciella pelagia</name>
    <dbReference type="NCBI Taxonomy" id="1977912"/>
    <lineage>
        <taxon>Bacteria</taxon>
        <taxon>Pseudomonadati</taxon>
        <taxon>Pseudomonadota</taxon>
        <taxon>Alphaproteobacteria</taxon>
        <taxon>Hyphomonadales</taxon>
        <taxon>Hyphomonadaceae</taxon>
        <taxon>Henriciella</taxon>
    </lineage>
</organism>
<dbReference type="Pfam" id="PF00817">
    <property type="entry name" value="IMS"/>
    <property type="match status" value="1"/>
</dbReference>
<gene>
    <name evidence="5" type="ORF">GCM10011503_15590</name>
</gene>
<dbReference type="RefSeq" id="WP_233124034.1">
    <property type="nucleotide sequence ID" value="NZ_BMKF01000002.1"/>
</dbReference>
<dbReference type="InterPro" id="IPR043128">
    <property type="entry name" value="Rev_trsase/Diguanyl_cyclase"/>
</dbReference>
<dbReference type="SUPFAM" id="SSF56672">
    <property type="entry name" value="DNA/RNA polymerases"/>
    <property type="match status" value="1"/>
</dbReference>
<evidence type="ECO:0000256" key="3">
    <source>
        <dbReference type="SAM" id="MobiDB-lite"/>
    </source>
</evidence>
<dbReference type="CDD" id="cd03468">
    <property type="entry name" value="PolY_like"/>
    <property type="match status" value="1"/>
</dbReference>
<evidence type="ECO:0000313" key="6">
    <source>
        <dbReference type="Proteomes" id="UP000628854"/>
    </source>
</evidence>
<protein>
    <recommendedName>
        <fullName evidence="4">UmuC domain-containing protein</fullName>
    </recommendedName>
</protein>
<evidence type="ECO:0000256" key="2">
    <source>
        <dbReference type="ARBA" id="ARBA00022763"/>
    </source>
</evidence>
<accession>A0ABQ1JGF0</accession>
<dbReference type="Gene3D" id="3.40.1170.60">
    <property type="match status" value="1"/>
</dbReference>
<dbReference type="InterPro" id="IPR050356">
    <property type="entry name" value="SulA_CellDiv_inhibitor"/>
</dbReference>
<dbReference type="PANTHER" id="PTHR35369:SF2">
    <property type="entry name" value="BLR3025 PROTEIN"/>
    <property type="match status" value="1"/>
</dbReference>
<reference evidence="6" key="1">
    <citation type="journal article" date="2019" name="Int. J. Syst. Evol. Microbiol.">
        <title>The Global Catalogue of Microorganisms (GCM) 10K type strain sequencing project: providing services to taxonomists for standard genome sequencing and annotation.</title>
        <authorList>
            <consortium name="The Broad Institute Genomics Platform"/>
            <consortium name="The Broad Institute Genome Sequencing Center for Infectious Disease"/>
            <person name="Wu L."/>
            <person name="Ma J."/>
        </authorList>
    </citation>
    <scope>NUCLEOTIDE SEQUENCE [LARGE SCALE GENOMIC DNA]</scope>
    <source>
        <strain evidence="6">CGMCC 1.15928</strain>
    </source>
</reference>
<keyword evidence="2" id="KW-0227">DNA damage</keyword>
<evidence type="ECO:0000256" key="1">
    <source>
        <dbReference type="ARBA" id="ARBA00010945"/>
    </source>
</evidence>
<dbReference type="InterPro" id="IPR043502">
    <property type="entry name" value="DNA/RNA_pol_sf"/>
</dbReference>
<comment type="similarity">
    <text evidence="1">Belongs to the DNA polymerase type-Y family.</text>
</comment>
<evidence type="ECO:0000313" key="5">
    <source>
        <dbReference type="EMBL" id="GGB67761.1"/>
    </source>
</evidence>
<dbReference type="Proteomes" id="UP000628854">
    <property type="component" value="Unassembled WGS sequence"/>
</dbReference>
<dbReference type="EMBL" id="BMKF01000002">
    <property type="protein sequence ID" value="GGB67761.1"/>
    <property type="molecule type" value="Genomic_DNA"/>
</dbReference>
<feature type="domain" description="UmuC" evidence="4">
    <location>
        <begin position="38"/>
        <end position="163"/>
    </location>
</feature>
<keyword evidence="6" id="KW-1185">Reference proteome</keyword>
<feature type="region of interest" description="Disordered" evidence="3">
    <location>
        <begin position="473"/>
        <end position="493"/>
    </location>
</feature>
<dbReference type="PANTHER" id="PTHR35369">
    <property type="entry name" value="BLR3025 PROTEIN-RELATED"/>
    <property type="match status" value="1"/>
</dbReference>
<evidence type="ECO:0000259" key="4">
    <source>
        <dbReference type="Pfam" id="PF00817"/>
    </source>
</evidence>
<dbReference type="InterPro" id="IPR001126">
    <property type="entry name" value="UmuC"/>
</dbReference>
<sequence length="568" mass="62405">MKRYLSLWFPDWPLTRLRRERLSRQTFSRSGAPAEPRRPFALTEAGPSGLRIAAANSLAEKAGVTAGLAFTDARARIPDLACEEIDRAADARALERLAHWMIRFSPLVAIDGTDALMLETTGCDHLHGGEKEMVAAIGALLEANAIPFQPGLASTPGAAKALSRAAPGTILPDGKEADGLVDIPVSALRLSGEATLLLRRFGLTRIGQLYGIDRKALARRFQSKSAADRVLHRLDQALGFRHEPLDPLRPTPAKSVRLACPDPIATSEAIQIGLEKLAAELCDDLTAFGQGARHFVLSAFRADGTNTAIDITTSQPVRTPRHILRLFSEKIDRIDPGFGIDLLLLEAHRTGLMQTSAAALSGDLAASNTDEVALSALADRITAKLGAGAVSIRRPVESHIPELAERREDFEGALAPSAPPNPKSGPRPLRLLQRPERVKVMAEVPDGPPLRFVWRRVIRRVVRADGPERINPEWWKHTAPPQNHSPEGASRQWLSPKLDKRADFDLIAEFRRSLNANEDSTPITHLPRARDYYRVEDEAGRRYWLYRDGLYEDGRGGAPDWFVQGLFA</sequence>
<dbReference type="Gene3D" id="3.30.70.270">
    <property type="match status" value="1"/>
</dbReference>
<comment type="caution">
    <text evidence="5">The sequence shown here is derived from an EMBL/GenBank/DDBJ whole genome shotgun (WGS) entry which is preliminary data.</text>
</comment>